<evidence type="ECO:0000313" key="10">
    <source>
        <dbReference type="Proteomes" id="UP000361993"/>
    </source>
</evidence>
<evidence type="ECO:0000313" key="8">
    <source>
        <dbReference type="EMBL" id="EAK4358897.1"/>
    </source>
</evidence>
<dbReference type="GO" id="GO:0003677">
    <property type="term" value="F:DNA binding"/>
    <property type="evidence" value="ECO:0007669"/>
    <property type="project" value="InterPro"/>
</dbReference>
<reference evidence="9 10" key="1">
    <citation type="submission" date="2018-05" db="EMBL/GenBank/DDBJ databases">
        <authorList>
            <consortium name="GenomeTrakr network: Whole genome sequencing for foodborne pathogen traceback"/>
        </authorList>
    </citation>
    <scope>NUCLEOTIDE SEQUENCE</scope>
    <source>
        <strain evidence="7 10">NC_C6016</strain>
        <strain evidence="9">NC_C6641</strain>
    </source>
</reference>
<dbReference type="EMBL" id="AACOBW010000015">
    <property type="protein sequence ID" value="EAL4185971.1"/>
    <property type="molecule type" value="Genomic_DNA"/>
</dbReference>
<evidence type="ECO:0000259" key="6">
    <source>
        <dbReference type="Pfam" id="PF01555"/>
    </source>
</evidence>
<evidence type="ECO:0000256" key="3">
    <source>
        <dbReference type="ARBA" id="ARBA00022679"/>
    </source>
</evidence>
<dbReference type="RefSeq" id="WP_002784932.1">
    <property type="nucleotide sequence ID" value="NZ_AP028373.1"/>
</dbReference>
<feature type="domain" description="DNA methylase N-4/N-6" evidence="6">
    <location>
        <begin position="28"/>
        <end position="213"/>
    </location>
</feature>
<keyword evidence="2 9" id="KW-0489">Methyltransferase</keyword>
<evidence type="ECO:0000256" key="1">
    <source>
        <dbReference type="ARBA" id="ARBA00011900"/>
    </source>
</evidence>
<dbReference type="Proteomes" id="UP000365807">
    <property type="component" value="Unassembled WGS sequence"/>
</dbReference>
<dbReference type="Proteomes" id="UP000361993">
    <property type="component" value="Unassembled WGS sequence"/>
</dbReference>
<dbReference type="InterPro" id="IPR029063">
    <property type="entry name" value="SAM-dependent_MTases_sf"/>
</dbReference>
<evidence type="ECO:0000256" key="2">
    <source>
        <dbReference type="ARBA" id="ARBA00022603"/>
    </source>
</evidence>
<dbReference type="Pfam" id="PF01555">
    <property type="entry name" value="N6_N4_Mtase"/>
    <property type="match status" value="1"/>
</dbReference>
<organism evidence="9">
    <name type="scientific">Campylobacter coli</name>
    <dbReference type="NCBI Taxonomy" id="195"/>
    <lineage>
        <taxon>Bacteria</taxon>
        <taxon>Pseudomonadati</taxon>
        <taxon>Campylobacterota</taxon>
        <taxon>Epsilonproteobacteria</taxon>
        <taxon>Campylobacterales</taxon>
        <taxon>Campylobacteraceae</taxon>
        <taxon>Campylobacter</taxon>
    </lineage>
</organism>
<keyword evidence="3 9" id="KW-0808">Transferase</keyword>
<name>A0A5Z4K9C7_CAMCO</name>
<proteinExistence type="predicted"/>
<protein>
    <recommendedName>
        <fullName evidence="1">site-specific DNA-methyltransferase (adenine-specific)</fullName>
        <ecNumber evidence="1">2.1.1.72</ecNumber>
    </recommendedName>
</protein>
<gene>
    <name evidence="8" type="ORF">C6T04_08255</name>
    <name evidence="7" type="ORF">CJD00_09830</name>
    <name evidence="9" type="ORF">CYT24_08670</name>
</gene>
<dbReference type="InterPro" id="IPR002941">
    <property type="entry name" value="DNA_methylase_N4/N6"/>
</dbReference>
<comment type="catalytic activity">
    <reaction evidence="5">
        <text>a 2'-deoxyadenosine in DNA + S-adenosyl-L-methionine = an N(6)-methyl-2'-deoxyadenosine in DNA + S-adenosyl-L-homocysteine + H(+)</text>
        <dbReference type="Rhea" id="RHEA:15197"/>
        <dbReference type="Rhea" id="RHEA-COMP:12418"/>
        <dbReference type="Rhea" id="RHEA-COMP:12419"/>
        <dbReference type="ChEBI" id="CHEBI:15378"/>
        <dbReference type="ChEBI" id="CHEBI:57856"/>
        <dbReference type="ChEBI" id="CHEBI:59789"/>
        <dbReference type="ChEBI" id="CHEBI:90615"/>
        <dbReference type="ChEBI" id="CHEBI:90616"/>
        <dbReference type="EC" id="2.1.1.72"/>
    </reaction>
</comment>
<dbReference type="EMBL" id="AACDUL010000041">
    <property type="protein sequence ID" value="EAK1510533.1"/>
    <property type="molecule type" value="Genomic_DNA"/>
</dbReference>
<dbReference type="AlphaFoldDB" id="A0A5Z4K9C7"/>
<dbReference type="PRINTS" id="PR00506">
    <property type="entry name" value="D21N6MTFRASE"/>
</dbReference>
<sequence length="220" mass="25808">MSYETIINKKNKMNGLKLLKLIDKESIKVVFFDPQYRGVLDKLSYGNEGKSRGKERSALPQMTKENILTFINYIEQILQPNGYLFLWVDKFHLFECKEWINNFHSIDIVDMITWDKQKIGMGYRSRRRSEYLIIIQKNPKKAKSTWNIHNIPDVWIEKINNKIHTHSKPIELQKQLILATTQEEDIIVDPASGGYSVLKACKETNRKFLGCDLKFGDTHE</sequence>
<dbReference type="InterPro" id="IPR002295">
    <property type="entry name" value="N4/N6-MTase_EcoPI_Mod-like"/>
</dbReference>
<dbReference type="GO" id="GO:0009007">
    <property type="term" value="F:site-specific DNA-methyltransferase (adenine-specific) activity"/>
    <property type="evidence" value="ECO:0007669"/>
    <property type="project" value="UniProtKB-EC"/>
</dbReference>
<dbReference type="EC" id="2.1.1.72" evidence="1"/>
<dbReference type="Gene3D" id="3.40.50.150">
    <property type="entry name" value="Vaccinia Virus protein VP39"/>
    <property type="match status" value="1"/>
</dbReference>
<dbReference type="GO" id="GO:0008170">
    <property type="term" value="F:N-methyltransferase activity"/>
    <property type="evidence" value="ECO:0007669"/>
    <property type="project" value="InterPro"/>
</dbReference>
<keyword evidence="4" id="KW-0949">S-adenosyl-L-methionine</keyword>
<dbReference type="KEGG" id="ccof:VC76_09385"/>
<dbReference type="EMBL" id="AACGFG010000014">
    <property type="protein sequence ID" value="EAK4358897.1"/>
    <property type="molecule type" value="Genomic_DNA"/>
</dbReference>
<evidence type="ECO:0000256" key="5">
    <source>
        <dbReference type="ARBA" id="ARBA00047942"/>
    </source>
</evidence>
<dbReference type="GO" id="GO:0032259">
    <property type="term" value="P:methylation"/>
    <property type="evidence" value="ECO:0007669"/>
    <property type="project" value="UniProtKB-KW"/>
</dbReference>
<accession>A0A5Z4K9C7</accession>
<reference evidence="8 11" key="2">
    <citation type="submission" date="2018-06" db="EMBL/GenBank/DDBJ databases">
        <authorList>
            <consortium name="NARMS: The National Antimicrobial Resistance Monitoring System"/>
        </authorList>
    </citation>
    <scope>NUCLEOTIDE SEQUENCE [LARGE SCALE GENOMIC DNA]</scope>
    <source>
        <strain evidence="8 11">FSIS11807978</strain>
    </source>
</reference>
<evidence type="ECO:0000313" key="11">
    <source>
        <dbReference type="Proteomes" id="UP000365807"/>
    </source>
</evidence>
<evidence type="ECO:0000313" key="9">
    <source>
        <dbReference type="EMBL" id="EAL4185971.1"/>
    </source>
</evidence>
<evidence type="ECO:0000256" key="4">
    <source>
        <dbReference type="ARBA" id="ARBA00022691"/>
    </source>
</evidence>
<dbReference type="SUPFAM" id="SSF53335">
    <property type="entry name" value="S-adenosyl-L-methionine-dependent methyltransferases"/>
    <property type="match status" value="1"/>
</dbReference>
<evidence type="ECO:0000313" key="7">
    <source>
        <dbReference type="EMBL" id="EAK1510533.1"/>
    </source>
</evidence>
<comment type="caution">
    <text evidence="9">The sequence shown here is derived from an EMBL/GenBank/DDBJ whole genome shotgun (WGS) entry which is preliminary data.</text>
</comment>